<dbReference type="KEGG" id="psl:Psta_2214"/>
<protein>
    <recommendedName>
        <fullName evidence="2">Gingipain domain-containing protein</fullName>
    </recommendedName>
</protein>
<evidence type="ECO:0000313" key="4">
    <source>
        <dbReference type="Proteomes" id="UP000001887"/>
    </source>
</evidence>
<dbReference type="InterPro" id="IPR001769">
    <property type="entry name" value="Gingipain"/>
</dbReference>
<evidence type="ECO:0000256" key="1">
    <source>
        <dbReference type="ARBA" id="ARBA00022729"/>
    </source>
</evidence>
<keyword evidence="1" id="KW-0732">Signal</keyword>
<dbReference type="InterPro" id="IPR029030">
    <property type="entry name" value="Caspase-like_dom_sf"/>
</dbReference>
<name>D2R2P5_PIRSD</name>
<dbReference type="Pfam" id="PF01364">
    <property type="entry name" value="Peptidase_C25"/>
    <property type="match status" value="1"/>
</dbReference>
<dbReference type="Gene3D" id="3.40.50.10390">
    <property type="entry name" value="Gingipain r, domain 1"/>
    <property type="match status" value="1"/>
</dbReference>
<keyword evidence="4" id="KW-1185">Reference proteome</keyword>
<sequence>MMPIWTLAILLVGVAPEPIDTVVVCPREFVAALDPLLAHRYAQGHRFAYVANTGSAAEIRTAVRRVAATSLEQGGKLRYVLLVGDAEPGSGTNIELRRRCVPTYHVDAKVNVKFGSEPTIPSDNWFADLDDDSIPDLAIGRLPADTPAELAQMVAKILAYEQAADHGLWRQRINLVAGVGGFSPLADNVIEMAARKFITEGIPPTYTTSMTYASWRSPYFPDPRLFHQTVAERHNEGCLFWVYLGHGHYTSLDRITLPGGRYHILGIDDCDQLKCDNGSPIAVMLACYTAAFDQQKDCLAEAMVKSAGGPVAVYGGSRVTMPYAMAVMGNEMLRSYFRDEPPTLGDVILLAKQRMMHEPDIGSETDRAEETNRLLLDNLAAVLSPTSKVLKAERREHLHLFTLLGDPMTKFAYPGDVSLAPIAEAKAGQVIEIQGKTDIAGPAIVELVCRRDKLRFVAPKRDRFDPSHEGLLSFQGVYEEANNRCWTFRQLQLSAGEFRTSLEIPEGCEGPCHVRVFVAAADRHALGHTQVLVRKETAAEGLEVELPTVQQATATK</sequence>
<dbReference type="Proteomes" id="UP000001887">
    <property type="component" value="Chromosome"/>
</dbReference>
<feature type="domain" description="Gingipain" evidence="2">
    <location>
        <begin position="22"/>
        <end position="410"/>
    </location>
</feature>
<dbReference type="SUPFAM" id="SSF52129">
    <property type="entry name" value="Caspase-like"/>
    <property type="match status" value="1"/>
</dbReference>
<dbReference type="eggNOG" id="COG1572">
    <property type="taxonomic scope" value="Bacteria"/>
</dbReference>
<dbReference type="InterPro" id="IPR029031">
    <property type="entry name" value="Gingipain_N_sf"/>
</dbReference>
<accession>D2R2P5</accession>
<evidence type="ECO:0000313" key="3">
    <source>
        <dbReference type="EMBL" id="ADB16885.1"/>
    </source>
</evidence>
<dbReference type="HOGENOM" id="CLU_519421_0_0_0"/>
<evidence type="ECO:0000259" key="2">
    <source>
        <dbReference type="Pfam" id="PF01364"/>
    </source>
</evidence>
<dbReference type="GO" id="GO:0008234">
    <property type="term" value="F:cysteine-type peptidase activity"/>
    <property type="evidence" value="ECO:0007669"/>
    <property type="project" value="InterPro"/>
</dbReference>
<reference evidence="3 4" key="1">
    <citation type="journal article" date="2009" name="Stand. Genomic Sci.">
        <title>Complete genome sequence of Pirellula staleyi type strain (ATCC 27377).</title>
        <authorList>
            <person name="Clum A."/>
            <person name="Tindall B.J."/>
            <person name="Sikorski J."/>
            <person name="Ivanova N."/>
            <person name="Mavrommatis K."/>
            <person name="Lucas S."/>
            <person name="Glavina del Rio T."/>
            <person name="Nolan M."/>
            <person name="Chen F."/>
            <person name="Tice H."/>
            <person name="Pitluck S."/>
            <person name="Cheng J.F."/>
            <person name="Chertkov O."/>
            <person name="Brettin T."/>
            <person name="Han C."/>
            <person name="Detter J.C."/>
            <person name="Kuske C."/>
            <person name="Bruce D."/>
            <person name="Goodwin L."/>
            <person name="Ovchinikova G."/>
            <person name="Pati A."/>
            <person name="Mikhailova N."/>
            <person name="Chen A."/>
            <person name="Palaniappan K."/>
            <person name="Land M."/>
            <person name="Hauser L."/>
            <person name="Chang Y.J."/>
            <person name="Jeffries C.D."/>
            <person name="Chain P."/>
            <person name="Rohde M."/>
            <person name="Goker M."/>
            <person name="Bristow J."/>
            <person name="Eisen J.A."/>
            <person name="Markowitz V."/>
            <person name="Hugenholtz P."/>
            <person name="Kyrpides N.C."/>
            <person name="Klenk H.P."/>
            <person name="Lapidus A."/>
        </authorList>
    </citation>
    <scope>NUCLEOTIDE SEQUENCE [LARGE SCALE GENOMIC DNA]</scope>
    <source>
        <strain evidence="4">ATCC 27377 / DSM 6068 / ICPB 4128</strain>
    </source>
</reference>
<dbReference type="AlphaFoldDB" id="D2R2P5"/>
<dbReference type="OrthoDB" id="292502at2"/>
<proteinExistence type="predicted"/>
<organism evidence="3 4">
    <name type="scientific">Pirellula staleyi (strain ATCC 27377 / DSM 6068 / ICPB 4128)</name>
    <name type="common">Pirella staleyi</name>
    <dbReference type="NCBI Taxonomy" id="530564"/>
    <lineage>
        <taxon>Bacteria</taxon>
        <taxon>Pseudomonadati</taxon>
        <taxon>Planctomycetota</taxon>
        <taxon>Planctomycetia</taxon>
        <taxon>Pirellulales</taxon>
        <taxon>Pirellulaceae</taxon>
        <taxon>Pirellula</taxon>
    </lineage>
</organism>
<dbReference type="GO" id="GO:0006508">
    <property type="term" value="P:proteolysis"/>
    <property type="evidence" value="ECO:0007669"/>
    <property type="project" value="InterPro"/>
</dbReference>
<dbReference type="STRING" id="530564.Psta_2214"/>
<dbReference type="EMBL" id="CP001848">
    <property type="protein sequence ID" value="ADB16885.1"/>
    <property type="molecule type" value="Genomic_DNA"/>
</dbReference>
<dbReference type="Gene3D" id="3.40.50.1460">
    <property type="match status" value="1"/>
</dbReference>
<gene>
    <name evidence="3" type="ordered locus">Psta_2214</name>
</gene>